<feature type="compositionally biased region" description="Acidic residues" evidence="11">
    <location>
        <begin position="244"/>
        <end position="259"/>
    </location>
</feature>
<dbReference type="Pfam" id="PF02146">
    <property type="entry name" value="SIR2"/>
    <property type="match status" value="1"/>
</dbReference>
<keyword evidence="4" id="KW-0808">Transferase</keyword>
<keyword evidence="6" id="KW-0862">Zinc</keyword>
<dbReference type="InterPro" id="IPR026591">
    <property type="entry name" value="Sirtuin_cat_small_dom_sf"/>
</dbReference>
<keyword evidence="7" id="KW-0809">Transit peptide</keyword>
<evidence type="ECO:0000256" key="5">
    <source>
        <dbReference type="ARBA" id="ARBA00022723"/>
    </source>
</evidence>
<dbReference type="SUPFAM" id="SSF52467">
    <property type="entry name" value="DHS-like NAD/FAD-binding domain"/>
    <property type="match status" value="1"/>
</dbReference>
<feature type="region of interest" description="Disordered" evidence="11">
    <location>
        <begin position="1"/>
        <end position="41"/>
    </location>
</feature>
<dbReference type="InterPro" id="IPR003000">
    <property type="entry name" value="Sirtuin"/>
</dbReference>
<evidence type="ECO:0000256" key="3">
    <source>
        <dbReference type="ARBA" id="ARBA00006924"/>
    </source>
</evidence>
<dbReference type="Gene3D" id="3.40.50.1220">
    <property type="entry name" value="TPP-binding domain"/>
    <property type="match status" value="1"/>
</dbReference>
<evidence type="ECO:0000256" key="9">
    <source>
        <dbReference type="ARBA" id="ARBA00023128"/>
    </source>
</evidence>
<evidence type="ECO:0000256" key="2">
    <source>
        <dbReference type="ARBA" id="ARBA00004173"/>
    </source>
</evidence>
<evidence type="ECO:0000313" key="13">
    <source>
        <dbReference type="EMBL" id="KIR80279.1"/>
    </source>
</evidence>
<dbReference type="InterPro" id="IPR029035">
    <property type="entry name" value="DHS-like_NAD/FAD-binding_dom"/>
</dbReference>
<comment type="caution">
    <text evidence="10">Lacks conserved residue(s) required for the propagation of feature annotation.</text>
</comment>
<reference evidence="13 14" key="1">
    <citation type="submission" date="2015-01" db="EMBL/GenBank/DDBJ databases">
        <title>The Genome Sequence of Cryptococcus gattii EJB2.</title>
        <authorList>
            <consortium name="The Broad Institute Genomics Platform"/>
            <person name="Cuomo C."/>
            <person name="Litvintseva A."/>
            <person name="Chen Y."/>
            <person name="Heitman J."/>
            <person name="Sun S."/>
            <person name="Springer D."/>
            <person name="Dromer F."/>
            <person name="Young S."/>
            <person name="Zeng Q."/>
            <person name="Gargeya S."/>
            <person name="Abouelleil A."/>
            <person name="Alvarado L."/>
            <person name="Chapman S.B."/>
            <person name="Gainer-Dewar J."/>
            <person name="Goldberg J."/>
            <person name="Griggs A."/>
            <person name="Gujja S."/>
            <person name="Hansen M."/>
            <person name="Howarth C."/>
            <person name="Imamovic A."/>
            <person name="Larimer J."/>
            <person name="Murphy C."/>
            <person name="Naylor J."/>
            <person name="Pearson M."/>
            <person name="Priest M."/>
            <person name="Roberts A."/>
            <person name="Saif S."/>
            <person name="Shea T."/>
            <person name="Sykes S."/>
            <person name="Wortman J."/>
            <person name="Nusbaum C."/>
            <person name="Birren B."/>
        </authorList>
    </citation>
    <scope>NUCLEOTIDE SEQUENCE [LARGE SCALE GENOMIC DNA]</scope>
    <source>
        <strain evidence="13 14">EJB2</strain>
    </source>
</reference>
<comment type="subcellular location">
    <subcellularLocation>
        <location evidence="2">Mitochondrion</location>
    </subcellularLocation>
</comment>
<feature type="non-terminal residue" evidence="13">
    <location>
        <position position="277"/>
    </location>
</feature>
<keyword evidence="5" id="KW-0479">Metal-binding</keyword>
<dbReference type="PROSITE" id="PS50305">
    <property type="entry name" value="SIRTUIN"/>
    <property type="match status" value="1"/>
</dbReference>
<protein>
    <recommendedName>
        <fullName evidence="12">Deacetylase sirtuin-type domain-containing protein</fullName>
    </recommendedName>
</protein>
<comment type="cofactor">
    <cofactor evidence="1">
        <name>Zn(2+)</name>
        <dbReference type="ChEBI" id="CHEBI:29105"/>
    </cofactor>
</comment>
<keyword evidence="9" id="KW-0496">Mitochondrion</keyword>
<dbReference type="EMBL" id="KN848640">
    <property type="protein sequence ID" value="KIR80279.1"/>
    <property type="molecule type" value="Genomic_DNA"/>
</dbReference>
<feature type="compositionally biased region" description="Basic residues" evidence="11">
    <location>
        <begin position="1"/>
        <end position="14"/>
    </location>
</feature>
<comment type="similarity">
    <text evidence="3">Belongs to the sirtuin family. Class I subfamily.</text>
</comment>
<keyword evidence="8" id="KW-0520">NAD</keyword>
<gene>
    <name evidence="13" type="ORF">I306_02670</name>
</gene>
<evidence type="ECO:0000256" key="1">
    <source>
        <dbReference type="ARBA" id="ARBA00001947"/>
    </source>
</evidence>
<feature type="domain" description="Deacetylase sirtuin-type" evidence="12">
    <location>
        <begin position="1"/>
        <end position="127"/>
    </location>
</feature>
<dbReference type="InterPro" id="IPR026590">
    <property type="entry name" value="Ssirtuin_cat_dom"/>
</dbReference>
<feature type="compositionally biased region" description="Polar residues" evidence="11">
    <location>
        <begin position="214"/>
        <end position="234"/>
    </location>
</feature>
<evidence type="ECO:0000256" key="10">
    <source>
        <dbReference type="PROSITE-ProRule" id="PRU00236"/>
    </source>
</evidence>
<evidence type="ECO:0000256" key="11">
    <source>
        <dbReference type="SAM" id="MobiDB-lite"/>
    </source>
</evidence>
<evidence type="ECO:0000256" key="6">
    <source>
        <dbReference type="ARBA" id="ARBA00022833"/>
    </source>
</evidence>
<evidence type="ECO:0000256" key="4">
    <source>
        <dbReference type="ARBA" id="ARBA00022679"/>
    </source>
</evidence>
<dbReference type="Proteomes" id="UP000054272">
    <property type="component" value="Unassembled WGS sequence"/>
</dbReference>
<proteinExistence type="inferred from homology"/>
<dbReference type="PANTHER" id="PTHR11085">
    <property type="entry name" value="NAD-DEPENDENT PROTEIN DEACYLASE SIRTUIN-5, MITOCHONDRIAL-RELATED"/>
    <property type="match status" value="1"/>
</dbReference>
<dbReference type="InterPro" id="IPR050134">
    <property type="entry name" value="NAD-dep_sirtuin_deacylases"/>
</dbReference>
<accession>A0ABR5BXA6</accession>
<dbReference type="Gene3D" id="3.30.1600.10">
    <property type="entry name" value="SIR2/SIRT2 'Small Domain"/>
    <property type="match status" value="1"/>
</dbReference>
<keyword evidence="14" id="KW-1185">Reference proteome</keyword>
<evidence type="ECO:0000256" key="7">
    <source>
        <dbReference type="ARBA" id="ARBA00022946"/>
    </source>
</evidence>
<evidence type="ECO:0000313" key="14">
    <source>
        <dbReference type="Proteomes" id="UP000054272"/>
    </source>
</evidence>
<dbReference type="PANTHER" id="PTHR11085:SF9">
    <property type="entry name" value="NAD-DEPENDENT PROTEIN DEACETYLASE SIRTUIN-1"/>
    <property type="match status" value="1"/>
</dbReference>
<evidence type="ECO:0000256" key="8">
    <source>
        <dbReference type="ARBA" id="ARBA00023027"/>
    </source>
</evidence>
<feature type="region of interest" description="Disordered" evidence="11">
    <location>
        <begin position="207"/>
        <end position="277"/>
    </location>
</feature>
<name>A0ABR5BXA6_9TREE</name>
<organism evidence="13 14">
    <name type="scientific">Cryptococcus gattii EJB2</name>
    <dbReference type="NCBI Taxonomy" id="1296103"/>
    <lineage>
        <taxon>Eukaryota</taxon>
        <taxon>Fungi</taxon>
        <taxon>Dikarya</taxon>
        <taxon>Basidiomycota</taxon>
        <taxon>Agaricomycotina</taxon>
        <taxon>Tremellomycetes</taxon>
        <taxon>Tremellales</taxon>
        <taxon>Cryptococcaceae</taxon>
        <taxon>Cryptococcus</taxon>
        <taxon>Cryptococcus gattii species complex</taxon>
    </lineage>
</organism>
<evidence type="ECO:0000259" key="12">
    <source>
        <dbReference type="PROSITE" id="PS50305"/>
    </source>
</evidence>
<sequence length="277" mass="30258">EKLKKLKAKTKRSGKANEWDDDDEKDDDESGDQCGGGEPGIIKPDITFFGQALDSEFDECLFKDREEVDLLVVIGTSLKVAPVSEVLAHIPHSVPQIFINLTPVYHISLLGDADSIVTYLSDRLGWPIPPPTVLPTPPTVVGEVKSEGTAFGGQKDEIELERATHVVIPPDEAQWLTIDEERHFHLLRRKGDPAIQAETRVAAPAPVVPFSPEPEQSSQTQLQSIGNTAEQPLSPSLVPMQVGEAEEGYISDEEDEEDDPPRKRAKVVDSLLGNGSS</sequence>
<feature type="compositionally biased region" description="Acidic residues" evidence="11">
    <location>
        <begin position="19"/>
        <end position="31"/>
    </location>
</feature>